<accession>A0A9Q1RQ47</accession>
<dbReference type="Proteomes" id="UP001152561">
    <property type="component" value="Unassembled WGS sequence"/>
</dbReference>
<feature type="compositionally biased region" description="Polar residues" evidence="1">
    <location>
        <begin position="84"/>
        <end position="93"/>
    </location>
</feature>
<dbReference type="AlphaFoldDB" id="A0A9Q1RQ47"/>
<keyword evidence="3" id="KW-1185">Reference proteome</keyword>
<feature type="region of interest" description="Disordered" evidence="1">
    <location>
        <begin position="32"/>
        <end position="56"/>
    </location>
</feature>
<reference evidence="3" key="1">
    <citation type="journal article" date="2023" name="Proc. Natl. Acad. Sci. U.S.A.">
        <title>Genomic and structural basis for evolution of tropane alkaloid biosynthesis.</title>
        <authorList>
            <person name="Wanga Y.-J."/>
            <person name="Taina T."/>
            <person name="Yua J.-Y."/>
            <person name="Lia J."/>
            <person name="Xua B."/>
            <person name="Chenc J."/>
            <person name="D'Auriad J.C."/>
            <person name="Huanga J.-P."/>
            <person name="Huanga S.-X."/>
        </authorList>
    </citation>
    <scope>NUCLEOTIDE SEQUENCE [LARGE SCALE GENOMIC DNA]</scope>
    <source>
        <strain evidence="3">cv. KIB-2019</strain>
    </source>
</reference>
<gene>
    <name evidence="2" type="ORF">K7X08_008579</name>
</gene>
<evidence type="ECO:0000256" key="1">
    <source>
        <dbReference type="SAM" id="MobiDB-lite"/>
    </source>
</evidence>
<evidence type="ECO:0000313" key="2">
    <source>
        <dbReference type="EMBL" id="KAJ8566003.1"/>
    </source>
</evidence>
<dbReference type="EMBL" id="JAJAGQ010000004">
    <property type="protein sequence ID" value="KAJ8566003.1"/>
    <property type="molecule type" value="Genomic_DNA"/>
</dbReference>
<protein>
    <submittedName>
        <fullName evidence="2">Uncharacterized protein</fullName>
    </submittedName>
</protein>
<name>A0A9Q1RQ47_9SOLA</name>
<proteinExistence type="predicted"/>
<evidence type="ECO:0000313" key="3">
    <source>
        <dbReference type="Proteomes" id="UP001152561"/>
    </source>
</evidence>
<organism evidence="2 3">
    <name type="scientific">Anisodus acutangulus</name>
    <dbReference type="NCBI Taxonomy" id="402998"/>
    <lineage>
        <taxon>Eukaryota</taxon>
        <taxon>Viridiplantae</taxon>
        <taxon>Streptophyta</taxon>
        <taxon>Embryophyta</taxon>
        <taxon>Tracheophyta</taxon>
        <taxon>Spermatophyta</taxon>
        <taxon>Magnoliopsida</taxon>
        <taxon>eudicotyledons</taxon>
        <taxon>Gunneridae</taxon>
        <taxon>Pentapetalae</taxon>
        <taxon>asterids</taxon>
        <taxon>lamiids</taxon>
        <taxon>Solanales</taxon>
        <taxon>Solanaceae</taxon>
        <taxon>Solanoideae</taxon>
        <taxon>Hyoscyameae</taxon>
        <taxon>Anisodus</taxon>
    </lineage>
</organism>
<comment type="caution">
    <text evidence="2">The sequence shown here is derived from an EMBL/GenBank/DDBJ whole genome shotgun (WGS) entry which is preliminary data.</text>
</comment>
<sequence length="106" mass="11791">MTTKSKSKLAGRGVNFDPKFVVDDGDRLKNSKEKSVTPTVKVKGKGVIPSARKTRSHSLVLVDSPTERITRSQSKMQVDGIENASFQKQSMRQKGQDSKKNWISKV</sequence>
<feature type="region of interest" description="Disordered" evidence="1">
    <location>
        <begin position="84"/>
        <end position="106"/>
    </location>
</feature>